<evidence type="ECO:0000259" key="2">
    <source>
        <dbReference type="Pfam" id="PF22691"/>
    </source>
</evidence>
<dbReference type="SUPFAM" id="SSF53901">
    <property type="entry name" value="Thiolase-like"/>
    <property type="match status" value="2"/>
</dbReference>
<dbReference type="CDD" id="cd00829">
    <property type="entry name" value="SCP-x_thiolase"/>
    <property type="match status" value="1"/>
</dbReference>
<organism evidence="3 4">
    <name type="scientific">Gordonia jinghuaiqii</name>
    <dbReference type="NCBI Taxonomy" id="2758710"/>
    <lineage>
        <taxon>Bacteria</taxon>
        <taxon>Bacillati</taxon>
        <taxon>Actinomycetota</taxon>
        <taxon>Actinomycetes</taxon>
        <taxon>Mycobacteriales</taxon>
        <taxon>Gordoniaceae</taxon>
        <taxon>Gordonia</taxon>
    </lineage>
</organism>
<dbReference type="GO" id="GO:0016747">
    <property type="term" value="F:acyltransferase activity, transferring groups other than amino-acyl groups"/>
    <property type="evidence" value="ECO:0007669"/>
    <property type="project" value="InterPro"/>
</dbReference>
<feature type="region of interest" description="Disordered" evidence="1">
    <location>
        <begin position="113"/>
        <end position="135"/>
    </location>
</feature>
<dbReference type="InterPro" id="IPR002155">
    <property type="entry name" value="Thiolase"/>
</dbReference>
<dbReference type="InterPro" id="IPR055140">
    <property type="entry name" value="Thiolase_C_2"/>
</dbReference>
<dbReference type="PANTHER" id="PTHR42870:SF1">
    <property type="entry name" value="NON-SPECIFIC LIPID-TRANSFER PROTEIN-LIKE 2"/>
    <property type="match status" value="1"/>
</dbReference>
<evidence type="ECO:0000256" key="1">
    <source>
        <dbReference type="SAM" id="MobiDB-lite"/>
    </source>
</evidence>
<dbReference type="KEGG" id="gji:H1R19_19820"/>
<dbReference type="PANTHER" id="PTHR42870">
    <property type="entry name" value="ACETYL-COA C-ACETYLTRANSFERASE"/>
    <property type="match status" value="1"/>
</dbReference>
<keyword evidence="4" id="KW-1185">Reference proteome</keyword>
<dbReference type="RefSeq" id="WP_219849900.1">
    <property type="nucleotide sequence ID" value="NZ_CP059491.1"/>
</dbReference>
<evidence type="ECO:0000313" key="3">
    <source>
        <dbReference type="EMBL" id="QMT01079.1"/>
    </source>
</evidence>
<name>A0A7D7LVQ8_9ACTN</name>
<feature type="compositionally biased region" description="Basic and acidic residues" evidence="1">
    <location>
        <begin position="117"/>
        <end position="132"/>
    </location>
</feature>
<dbReference type="Proteomes" id="UP000515663">
    <property type="component" value="Chromosome"/>
</dbReference>
<evidence type="ECO:0000313" key="4">
    <source>
        <dbReference type="Proteomes" id="UP000515663"/>
    </source>
</evidence>
<gene>
    <name evidence="3" type="ORF">H1R19_19820</name>
</gene>
<dbReference type="EMBL" id="CP059491">
    <property type="protein sequence ID" value="QMT01079.1"/>
    <property type="molecule type" value="Genomic_DNA"/>
</dbReference>
<dbReference type="Gene3D" id="3.40.47.10">
    <property type="match status" value="1"/>
</dbReference>
<feature type="domain" description="Thiolase C-terminal" evidence="2">
    <location>
        <begin position="255"/>
        <end position="378"/>
    </location>
</feature>
<dbReference type="InterPro" id="IPR016039">
    <property type="entry name" value="Thiolase-like"/>
</dbReference>
<sequence length="387" mass="40975">MTSHPEQDAIIAGIGISDIGRKTGTPGIDLTMQSVSAAIADAGLEPKDIDAILTLGDVPADETAQQLRIEPKRLGGPYGDAGLLAPVQQAAVAVGEKRARHVLVYRTVQMMGGTVDRPTRSGDKPRPRRDPRPVMSDVPYLLAADAYSAANWLAMHCQRHMYEFGTTREQLGAIALNARANAALNPAAVFRDAMTMDDYLGARTVSTPFGLLDCDVPVDGSIAVVVSHRDHESSSPNPAIHVAAIGGASGVGGWTQRADYPKMAATEAASRLWSRTDLTPADVDIAELYDGFTFLTLAWLEALGFCEDGEGGPFVDGGGRIRRDGQLPLNTYGGQLSAGRMHGYWVLHEACTQLRGLAGDRQIPKPPEVAAVSVGGGPIAGCMLLTR</sequence>
<accession>A0A7D7LVQ8</accession>
<protein>
    <submittedName>
        <fullName evidence="3">Thiolase family protein</fullName>
    </submittedName>
</protein>
<dbReference type="PIRSF" id="PIRSF000429">
    <property type="entry name" value="Ac-CoA_Ac_transf"/>
    <property type="match status" value="1"/>
</dbReference>
<proteinExistence type="predicted"/>
<dbReference type="Pfam" id="PF22691">
    <property type="entry name" value="Thiolase_C_1"/>
    <property type="match status" value="1"/>
</dbReference>
<dbReference type="AlphaFoldDB" id="A0A7D7LVQ8"/>
<reference evidence="4" key="1">
    <citation type="submission" date="2020-07" db="EMBL/GenBank/DDBJ databases">
        <title>novel species isolated from the respiratory tract of Marmot.</title>
        <authorList>
            <person name="Zhang G."/>
        </authorList>
    </citation>
    <scope>NUCLEOTIDE SEQUENCE [LARGE SCALE GENOMIC DNA]</scope>
    <source>
        <strain evidence="4">686</strain>
    </source>
</reference>